<name>A0ABP8JHN9_9BACT</name>
<dbReference type="SMART" id="SM00342">
    <property type="entry name" value="HTH_ARAC"/>
    <property type="match status" value="1"/>
</dbReference>
<evidence type="ECO:0000313" key="5">
    <source>
        <dbReference type="EMBL" id="GAA4390909.1"/>
    </source>
</evidence>
<dbReference type="Pfam" id="PF12833">
    <property type="entry name" value="HTH_18"/>
    <property type="match status" value="1"/>
</dbReference>
<protein>
    <recommendedName>
        <fullName evidence="4">HTH araC/xylS-type domain-containing protein</fullName>
    </recommendedName>
</protein>
<evidence type="ECO:0000259" key="4">
    <source>
        <dbReference type="PROSITE" id="PS01124"/>
    </source>
</evidence>
<evidence type="ECO:0000256" key="1">
    <source>
        <dbReference type="ARBA" id="ARBA00023015"/>
    </source>
</evidence>
<dbReference type="PROSITE" id="PS01124">
    <property type="entry name" value="HTH_ARAC_FAMILY_2"/>
    <property type="match status" value="1"/>
</dbReference>
<dbReference type="RefSeq" id="WP_345227031.1">
    <property type="nucleotide sequence ID" value="NZ_BAABHA010000015.1"/>
</dbReference>
<dbReference type="PANTHER" id="PTHR47893">
    <property type="entry name" value="REGULATORY PROTEIN PCHR"/>
    <property type="match status" value="1"/>
</dbReference>
<dbReference type="EMBL" id="BAABHA010000015">
    <property type="protein sequence ID" value="GAA4390909.1"/>
    <property type="molecule type" value="Genomic_DNA"/>
</dbReference>
<dbReference type="Gene3D" id="1.10.10.60">
    <property type="entry name" value="Homeodomain-like"/>
    <property type="match status" value="2"/>
</dbReference>
<dbReference type="PRINTS" id="PR00032">
    <property type="entry name" value="HTHARAC"/>
</dbReference>
<evidence type="ECO:0000256" key="2">
    <source>
        <dbReference type="ARBA" id="ARBA00023125"/>
    </source>
</evidence>
<dbReference type="InterPro" id="IPR018060">
    <property type="entry name" value="HTH_AraC"/>
</dbReference>
<dbReference type="InterPro" id="IPR009057">
    <property type="entry name" value="Homeodomain-like_sf"/>
</dbReference>
<dbReference type="InterPro" id="IPR053142">
    <property type="entry name" value="PchR_regulatory_protein"/>
</dbReference>
<dbReference type="PROSITE" id="PS00041">
    <property type="entry name" value="HTH_ARAC_FAMILY_1"/>
    <property type="match status" value="1"/>
</dbReference>
<evidence type="ECO:0000256" key="3">
    <source>
        <dbReference type="ARBA" id="ARBA00023163"/>
    </source>
</evidence>
<reference evidence="6" key="1">
    <citation type="journal article" date="2019" name="Int. J. Syst. Evol. Microbiol.">
        <title>The Global Catalogue of Microorganisms (GCM) 10K type strain sequencing project: providing services to taxonomists for standard genome sequencing and annotation.</title>
        <authorList>
            <consortium name="The Broad Institute Genomics Platform"/>
            <consortium name="The Broad Institute Genome Sequencing Center for Infectious Disease"/>
            <person name="Wu L."/>
            <person name="Ma J."/>
        </authorList>
    </citation>
    <scope>NUCLEOTIDE SEQUENCE [LARGE SCALE GENOMIC DNA]</scope>
    <source>
        <strain evidence="6">JCM 17924</strain>
    </source>
</reference>
<organism evidence="5 6">
    <name type="scientific">Hymenobacter koreensis</name>
    <dbReference type="NCBI Taxonomy" id="1084523"/>
    <lineage>
        <taxon>Bacteria</taxon>
        <taxon>Pseudomonadati</taxon>
        <taxon>Bacteroidota</taxon>
        <taxon>Cytophagia</taxon>
        <taxon>Cytophagales</taxon>
        <taxon>Hymenobacteraceae</taxon>
        <taxon>Hymenobacter</taxon>
    </lineage>
</organism>
<comment type="caution">
    <text evidence="5">The sequence shown here is derived from an EMBL/GenBank/DDBJ whole genome shotgun (WGS) entry which is preliminary data.</text>
</comment>
<keyword evidence="1" id="KW-0805">Transcription regulation</keyword>
<sequence>MDPFFEFLSAEINDNCQTELQQHASVLQAETTWRGQQGSSAIITDYFLDGYQLSSMTGQLHQPLQAELEVLGPWVGMLFQFTGGVDSRSCANRPLHLGEGRQNIVGDQTTRNHYTFRPQQSTGQQFHMFTVHLKPEFFRDLVVSNAEWLRMHERRLSRNEPFVLVPDGAPASAATRAIIQQIAECPYSGALKKMFLEARFLDLFVEQHEQMAKTITRLSTPERDLFYAIRDFLDCHYAEPPSLLQLARQFGTNDFKLKKGFKQLFGTTVFGYVAERRLTVAQQLIALTEQPLQEVAESVGFTNPAHFATAFKRKFGVAPSQMRRSRHLAEQPDSWLKLA</sequence>
<dbReference type="SUPFAM" id="SSF46689">
    <property type="entry name" value="Homeodomain-like"/>
    <property type="match status" value="2"/>
</dbReference>
<dbReference type="Proteomes" id="UP001500454">
    <property type="component" value="Unassembled WGS sequence"/>
</dbReference>
<accession>A0ABP8JHN9</accession>
<dbReference type="PANTHER" id="PTHR47893:SF1">
    <property type="entry name" value="REGULATORY PROTEIN PCHR"/>
    <property type="match status" value="1"/>
</dbReference>
<feature type="domain" description="HTH araC/xylS-type" evidence="4">
    <location>
        <begin position="227"/>
        <end position="325"/>
    </location>
</feature>
<evidence type="ECO:0000313" key="6">
    <source>
        <dbReference type="Proteomes" id="UP001500454"/>
    </source>
</evidence>
<dbReference type="InterPro" id="IPR020449">
    <property type="entry name" value="Tscrpt_reg_AraC-type_HTH"/>
</dbReference>
<keyword evidence="2" id="KW-0238">DNA-binding</keyword>
<gene>
    <name evidence="5" type="ORF">GCM10023186_39610</name>
</gene>
<keyword evidence="3" id="KW-0804">Transcription</keyword>
<keyword evidence="6" id="KW-1185">Reference proteome</keyword>
<dbReference type="InterPro" id="IPR018062">
    <property type="entry name" value="HTH_AraC-typ_CS"/>
</dbReference>
<proteinExistence type="predicted"/>